<keyword evidence="2" id="KW-1185">Reference proteome</keyword>
<sequence length="461" mass="52213">MEQSTKDAIRSLRSFIHPKDILHLLPTEEGKPSGHKNIKRVNTRAHINQSGRENVWLDTWTNKKFVEHRDRDETYFYTSQAHRGLICLDIDCHKLGDITEALAVASELKREFFPGLHAEPSTSGSGAHAYLVMEWDWLGSAKDTTLSVRKQLAAFGRWLTDYAKNRGYEFDVIEIKGTPSFDTWTAKGLPDVDFGQACKLPRNLEAIETTSRVHLSDVMTLVDDNQDESRQQDSVRRERVAANPSGRIELNASTGNDSLMLSRQDVIDRHDEAMAIMRHMTFSVNGKKSLSVKCEDVSLFLAMLHAFSESANDDGSMPTERFRKTWNLCRQHGVTDRGFNASRFAAIRNAFVDAELINMKDNRYSFHPKTVNGKKVDGFAMRWALDSVQVDILVSLEDSLSSPLIPTASNSPQEKQLRRRLSTTCDRGEGRGGFVLRNRRPRYCPIELLTRERVPILSTAA</sequence>
<dbReference type="RefSeq" id="WP_250927327.1">
    <property type="nucleotide sequence ID" value="NZ_JAMQBK010000012.1"/>
</dbReference>
<name>A0ABT0TYI1_9BACT</name>
<evidence type="ECO:0008006" key="3">
    <source>
        <dbReference type="Google" id="ProtNLM"/>
    </source>
</evidence>
<comment type="caution">
    <text evidence="1">The sequence shown here is derived from an EMBL/GenBank/DDBJ whole genome shotgun (WGS) entry which is preliminary data.</text>
</comment>
<reference evidence="1 2" key="1">
    <citation type="journal article" date="2022" name="Syst. Appl. Microbiol.">
        <title>Rhodopirellula aestuarii sp. nov., a novel member of the genus Rhodopirellula isolated from brackish sediments collected in the Tagus River estuary, Portugal.</title>
        <authorList>
            <person name="Vitorino I.R."/>
            <person name="Klimek D."/>
            <person name="Calusinska M."/>
            <person name="Lobo-da-Cunha A."/>
            <person name="Vasconcelos V."/>
            <person name="Lage O.M."/>
        </authorList>
    </citation>
    <scope>NUCLEOTIDE SEQUENCE [LARGE SCALE GENOMIC DNA]</scope>
    <source>
        <strain evidence="1 2">ICT_H3.1</strain>
    </source>
</reference>
<dbReference type="EMBL" id="JAMQBK010000012">
    <property type="protein sequence ID" value="MCM2369657.1"/>
    <property type="molecule type" value="Genomic_DNA"/>
</dbReference>
<evidence type="ECO:0000313" key="2">
    <source>
        <dbReference type="Proteomes" id="UP001202961"/>
    </source>
</evidence>
<organism evidence="1 2">
    <name type="scientific">Aporhodopirellula aestuarii</name>
    <dbReference type="NCBI Taxonomy" id="2950107"/>
    <lineage>
        <taxon>Bacteria</taxon>
        <taxon>Pseudomonadati</taxon>
        <taxon>Planctomycetota</taxon>
        <taxon>Planctomycetia</taxon>
        <taxon>Pirellulales</taxon>
        <taxon>Pirellulaceae</taxon>
        <taxon>Aporhodopirellula</taxon>
    </lineage>
</organism>
<dbReference type="Proteomes" id="UP001202961">
    <property type="component" value="Unassembled WGS sequence"/>
</dbReference>
<proteinExistence type="predicted"/>
<accession>A0ABT0TYI1</accession>
<protein>
    <recommendedName>
        <fullName evidence="3">Primase C-terminal 1 domain-containing protein</fullName>
    </recommendedName>
</protein>
<gene>
    <name evidence="1" type="ORF">NB063_03365</name>
</gene>
<evidence type="ECO:0000313" key="1">
    <source>
        <dbReference type="EMBL" id="MCM2369657.1"/>
    </source>
</evidence>